<feature type="transmembrane region" description="Helical" evidence="1">
    <location>
        <begin position="217"/>
        <end position="234"/>
    </location>
</feature>
<feature type="transmembrane region" description="Helical" evidence="1">
    <location>
        <begin position="21"/>
        <end position="41"/>
    </location>
</feature>
<dbReference type="EMBL" id="BIXY01000193">
    <property type="protein sequence ID" value="GCF11980.1"/>
    <property type="molecule type" value="Genomic_DNA"/>
</dbReference>
<feature type="transmembrane region" description="Helical" evidence="1">
    <location>
        <begin position="135"/>
        <end position="157"/>
    </location>
</feature>
<dbReference type="AlphaFoldDB" id="A0A5A5TK30"/>
<dbReference type="Proteomes" id="UP000322530">
    <property type="component" value="Unassembled WGS sequence"/>
</dbReference>
<feature type="transmembrane region" description="Helical" evidence="1">
    <location>
        <begin position="241"/>
        <end position="259"/>
    </location>
</feature>
<organism evidence="2 3">
    <name type="scientific">Dictyobacter arantiisoli</name>
    <dbReference type="NCBI Taxonomy" id="2014874"/>
    <lineage>
        <taxon>Bacteria</taxon>
        <taxon>Bacillati</taxon>
        <taxon>Chloroflexota</taxon>
        <taxon>Ktedonobacteria</taxon>
        <taxon>Ktedonobacterales</taxon>
        <taxon>Dictyobacteraceae</taxon>
        <taxon>Dictyobacter</taxon>
    </lineage>
</organism>
<dbReference type="InterPro" id="IPR018688">
    <property type="entry name" value="PpoB2-like"/>
</dbReference>
<evidence type="ECO:0000313" key="2">
    <source>
        <dbReference type="EMBL" id="GCF11980.1"/>
    </source>
</evidence>
<evidence type="ECO:0008006" key="4">
    <source>
        <dbReference type="Google" id="ProtNLM"/>
    </source>
</evidence>
<keyword evidence="1" id="KW-0472">Membrane</keyword>
<keyword evidence="1" id="KW-0812">Transmembrane</keyword>
<sequence>MHNDAPPAFYSRPSVLDSARALVLPWGLICVGWLVLGLAFATGQNVFIDHDYLLQISHFPWLSACLIFLLAWQIMFIAMMLPASLSHLFIFYAPYKFPWYRQILFIGGYAAIWTGFALLAFLGDTFVHQLVRQWWWLYLHAQVIGTLLFGLAGIWQWSSWKSICQRNCSELVDRHACFPLTADNLSGWRQGILYGVWCLGSNWALMLVMFAVGMKSFLFMALMTLVMLLERTFLHKRAPQLVIGCICLLLTPLWYFFLFHG</sequence>
<feature type="transmembrane region" description="Helical" evidence="1">
    <location>
        <begin position="61"/>
        <end position="91"/>
    </location>
</feature>
<accession>A0A5A5TK30</accession>
<evidence type="ECO:0000313" key="3">
    <source>
        <dbReference type="Proteomes" id="UP000322530"/>
    </source>
</evidence>
<protein>
    <recommendedName>
        <fullName evidence="4">DUF2182 domain-containing protein</fullName>
    </recommendedName>
</protein>
<dbReference type="RefSeq" id="WP_172632518.1">
    <property type="nucleotide sequence ID" value="NZ_BIXY01000193.1"/>
</dbReference>
<proteinExistence type="predicted"/>
<dbReference type="Pfam" id="PF09948">
    <property type="entry name" value="PpoB2"/>
    <property type="match status" value="1"/>
</dbReference>
<gene>
    <name evidence="2" type="ORF">KDI_55440</name>
</gene>
<keyword evidence="1" id="KW-1133">Transmembrane helix</keyword>
<name>A0A5A5TK30_9CHLR</name>
<comment type="caution">
    <text evidence="2">The sequence shown here is derived from an EMBL/GenBank/DDBJ whole genome shotgun (WGS) entry which is preliminary data.</text>
</comment>
<keyword evidence="3" id="KW-1185">Reference proteome</keyword>
<feature type="transmembrane region" description="Helical" evidence="1">
    <location>
        <begin position="103"/>
        <end position="123"/>
    </location>
</feature>
<reference evidence="2 3" key="1">
    <citation type="submission" date="2019-01" db="EMBL/GenBank/DDBJ databases">
        <title>Draft genome sequence of Dictyobacter sp. Uno17.</title>
        <authorList>
            <person name="Wang C.M."/>
            <person name="Zheng Y."/>
            <person name="Sakai Y."/>
            <person name="Abe K."/>
            <person name="Yokota A."/>
            <person name="Yabe S."/>
        </authorList>
    </citation>
    <scope>NUCLEOTIDE SEQUENCE [LARGE SCALE GENOMIC DNA]</scope>
    <source>
        <strain evidence="2 3">Uno17</strain>
    </source>
</reference>
<evidence type="ECO:0000256" key="1">
    <source>
        <dbReference type="SAM" id="Phobius"/>
    </source>
</evidence>